<keyword evidence="3" id="KW-0119">Carbohydrate metabolism</keyword>
<dbReference type="Gene3D" id="2.130.10.130">
    <property type="entry name" value="Integrin alpha, N-terminal"/>
    <property type="match status" value="2"/>
</dbReference>
<dbReference type="Proteomes" id="UP000199413">
    <property type="component" value="Unassembled WGS sequence"/>
</dbReference>
<dbReference type="Pfam" id="PF13517">
    <property type="entry name" value="FG-GAP_3"/>
    <property type="match status" value="2"/>
</dbReference>
<dbReference type="InterPro" id="IPR028994">
    <property type="entry name" value="Integrin_alpha_N"/>
</dbReference>
<dbReference type="GO" id="GO:0000272">
    <property type="term" value="P:polysaccharide catabolic process"/>
    <property type="evidence" value="ECO:0007669"/>
    <property type="project" value="UniProtKB-KW"/>
</dbReference>
<dbReference type="PANTHER" id="PTHR46580">
    <property type="entry name" value="SENSOR KINASE-RELATED"/>
    <property type="match status" value="1"/>
</dbReference>
<dbReference type="InterPro" id="IPR003961">
    <property type="entry name" value="FN3_dom"/>
</dbReference>
<dbReference type="InterPro" id="IPR036116">
    <property type="entry name" value="FN3_sf"/>
</dbReference>
<accession>A0A1C6SJA2</accession>
<sequence length="662" mass="69080">MTRFKYSLGGRPGALVAAMITCVTLTMVCSPPASAAGFLVPPSSVSARASGPNTIVVSWNSTASTSYYRVLRATVSGGPYTVVGEVPTASFTDTGLTPATRYFYVVQSGYRKKLSAYSMEANAVTAFTAPASVHINATGSAMDVRWEAVPGAARYEVLRVAPYETWTAIGSTTAIMYRDENVVSGSYYGYAVRAVASNGVTGTSLNVSGHAGPATRMDFTVYPPKAEPGQWVLLSAEVRNADGSRPTGPVDFYLNGSWLQQVELGVDGRAEYVVQMGTQSLTFSAQYQGDVLPVTGASGSGLVASAAYPAYGSLTLQPAQTRAVGGQAMALASGDLTGDGLNDVVVTSHRTVEQSYQVGFDLFVQQADHTLAAPQYHALSPTGGGLTPTIADVDGDGRADLVMSGGDGVDVYRQTPQGLAAPTPVSFGTSVTAARVLDLDGDGVRDLVVDGAAGAMVRYGTGGGAFGGPVNLFPYYGEVVVADLAGDDRPDVAVLRDHVISVLTQLAPREFSTPVEYAVPPDPWEFIGSFAAGDVDGDGRADLVVSVGGNNPSGRVEILTRDAAGTLGTWRVYPSRDNPSGVLLADMNGDDLLDVFTTHTGFPGVGGMLQRPDGWLGRQIIYQPYSAADIGRYGFAAADITGDGRLDLLLADPWVGLVTRMQ</sequence>
<evidence type="ECO:0000256" key="3">
    <source>
        <dbReference type="ARBA" id="ARBA00023326"/>
    </source>
</evidence>
<dbReference type="InterPro" id="IPR013783">
    <property type="entry name" value="Ig-like_fold"/>
</dbReference>
<dbReference type="PANTHER" id="PTHR46580:SF4">
    <property type="entry name" value="ATP_GTP-BINDING PROTEIN"/>
    <property type="match status" value="1"/>
</dbReference>
<dbReference type="RefSeq" id="WP_091343028.1">
    <property type="nucleotide sequence ID" value="NZ_FMHV01000002.1"/>
</dbReference>
<dbReference type="SMART" id="SM00060">
    <property type="entry name" value="FN3"/>
    <property type="match status" value="2"/>
</dbReference>
<evidence type="ECO:0000256" key="2">
    <source>
        <dbReference type="ARBA" id="ARBA00023295"/>
    </source>
</evidence>
<dbReference type="AlphaFoldDB" id="A0A1C6SJA2"/>
<evidence type="ECO:0000256" key="1">
    <source>
        <dbReference type="ARBA" id="ARBA00022729"/>
    </source>
</evidence>
<dbReference type="Gene3D" id="2.60.40.10">
    <property type="entry name" value="Immunoglobulins"/>
    <property type="match status" value="3"/>
</dbReference>
<keyword evidence="2" id="KW-0326">Glycosidase</keyword>
<dbReference type="SUPFAM" id="SSF49265">
    <property type="entry name" value="Fibronectin type III"/>
    <property type="match status" value="1"/>
</dbReference>
<dbReference type="GO" id="GO:0016798">
    <property type="term" value="F:hydrolase activity, acting on glycosyl bonds"/>
    <property type="evidence" value="ECO:0007669"/>
    <property type="project" value="UniProtKB-KW"/>
</dbReference>
<dbReference type="CDD" id="cd00063">
    <property type="entry name" value="FN3"/>
    <property type="match status" value="1"/>
</dbReference>
<keyword evidence="3" id="KW-0624">Polysaccharide degradation</keyword>
<dbReference type="PROSITE" id="PS50853">
    <property type="entry name" value="FN3"/>
    <property type="match status" value="1"/>
</dbReference>
<reference evidence="7" key="1">
    <citation type="submission" date="2016-06" db="EMBL/GenBank/DDBJ databases">
        <authorList>
            <person name="Varghese N."/>
            <person name="Submissions Spin"/>
        </authorList>
    </citation>
    <scope>NUCLEOTIDE SEQUENCE [LARGE SCALE GENOMIC DNA]</scope>
    <source>
        <strain evidence="7">DSM 45431</strain>
    </source>
</reference>
<dbReference type="SUPFAM" id="SSF69318">
    <property type="entry name" value="Integrin alpha N-terminal domain"/>
    <property type="match status" value="2"/>
</dbReference>
<evidence type="ECO:0000259" key="5">
    <source>
        <dbReference type="PROSITE" id="PS50853"/>
    </source>
</evidence>
<feature type="domain" description="Fibronectin type-III" evidence="5">
    <location>
        <begin position="41"/>
        <end position="131"/>
    </location>
</feature>
<dbReference type="EMBL" id="FMHV01000002">
    <property type="protein sequence ID" value="SCL29551.1"/>
    <property type="molecule type" value="Genomic_DNA"/>
</dbReference>
<name>A0A1C6SJA2_9ACTN</name>
<evidence type="ECO:0000313" key="7">
    <source>
        <dbReference type="Proteomes" id="UP000199413"/>
    </source>
</evidence>
<feature type="signal peptide" evidence="4">
    <location>
        <begin position="1"/>
        <end position="35"/>
    </location>
</feature>
<dbReference type="InterPro" id="IPR013517">
    <property type="entry name" value="FG-GAP"/>
</dbReference>
<dbReference type="STRING" id="568872.GA0070624_3904"/>
<keyword evidence="2" id="KW-0378">Hydrolase</keyword>
<dbReference type="OrthoDB" id="877328at2"/>
<keyword evidence="1 4" id="KW-0732">Signal</keyword>
<evidence type="ECO:0000313" key="6">
    <source>
        <dbReference type="EMBL" id="SCL29551.1"/>
    </source>
</evidence>
<feature type="chain" id="PRO_5008745852" evidence="4">
    <location>
        <begin position="36"/>
        <end position="662"/>
    </location>
</feature>
<protein>
    <submittedName>
        <fullName evidence="6">Fibronectin type III domain-containing protein</fullName>
    </submittedName>
</protein>
<evidence type="ECO:0000256" key="4">
    <source>
        <dbReference type="SAM" id="SignalP"/>
    </source>
</evidence>
<organism evidence="6 7">
    <name type="scientific">Micromonospora rhizosphaerae</name>
    <dbReference type="NCBI Taxonomy" id="568872"/>
    <lineage>
        <taxon>Bacteria</taxon>
        <taxon>Bacillati</taxon>
        <taxon>Actinomycetota</taxon>
        <taxon>Actinomycetes</taxon>
        <taxon>Micromonosporales</taxon>
        <taxon>Micromonosporaceae</taxon>
        <taxon>Micromonospora</taxon>
    </lineage>
</organism>
<proteinExistence type="predicted"/>
<gene>
    <name evidence="6" type="ORF">GA0070624_3904</name>
</gene>
<keyword evidence="7" id="KW-1185">Reference proteome</keyword>